<keyword evidence="1 2" id="KW-0732">Signal</keyword>
<proteinExistence type="predicted"/>
<organism evidence="4 5">
    <name type="scientific">Lujinxingia vulgaris</name>
    <dbReference type="NCBI Taxonomy" id="2600176"/>
    <lineage>
        <taxon>Bacteria</taxon>
        <taxon>Deltaproteobacteria</taxon>
        <taxon>Bradymonadales</taxon>
        <taxon>Lujinxingiaceae</taxon>
        <taxon>Lujinxingia</taxon>
    </lineage>
</organism>
<dbReference type="AlphaFoldDB" id="A0A5C6XKK2"/>
<feature type="signal peptide" evidence="2">
    <location>
        <begin position="1"/>
        <end position="39"/>
    </location>
</feature>
<sequence>MASMCRAHAWRSLMMMKTAVHSVLLALFVVLVLANPAAAQQQNPFTNGTVAESKRLGSAFRTGRWNTGIDASFARTSASNELPSGQVASDATLFLRVDGSVGVMVVKRLEVGANIGLLVRRLNRDEEAAATETALTIQPMARYHLPMTDRFSTHVHVSLGPYFGGSTREITIVEGDQQRRAEERTRTLGLITSTGLGVGYRVSEGLQVRFGVDLTWLWGRERLSTSDTSLSVTTTHIGTSAGLRYFF</sequence>
<evidence type="ECO:0000313" key="5">
    <source>
        <dbReference type="Proteomes" id="UP000321412"/>
    </source>
</evidence>
<comment type="caution">
    <text evidence="4">The sequence shown here is derived from an EMBL/GenBank/DDBJ whole genome shotgun (WGS) entry which is preliminary data.</text>
</comment>
<gene>
    <name evidence="4" type="ORF">FRC98_03530</name>
</gene>
<name>A0A5C6XKK2_9DELT</name>
<reference evidence="4 5" key="1">
    <citation type="submission" date="2019-08" db="EMBL/GenBank/DDBJ databases">
        <title>Bradymonadales sp. TMQ4.</title>
        <authorList>
            <person name="Liang Q."/>
        </authorList>
    </citation>
    <scope>NUCLEOTIDE SEQUENCE [LARGE SCALE GENOMIC DNA]</scope>
    <source>
        <strain evidence="4 5">TMQ4</strain>
    </source>
</reference>
<evidence type="ECO:0000256" key="1">
    <source>
        <dbReference type="ARBA" id="ARBA00022729"/>
    </source>
</evidence>
<dbReference type="SUPFAM" id="SSF56925">
    <property type="entry name" value="OMPA-like"/>
    <property type="match status" value="1"/>
</dbReference>
<keyword evidence="5" id="KW-1185">Reference proteome</keyword>
<evidence type="ECO:0000256" key="2">
    <source>
        <dbReference type="SAM" id="SignalP"/>
    </source>
</evidence>
<dbReference type="InterPro" id="IPR027385">
    <property type="entry name" value="Beta-barrel_OMP"/>
</dbReference>
<feature type="chain" id="PRO_5023046605" evidence="2">
    <location>
        <begin position="40"/>
        <end position="247"/>
    </location>
</feature>
<evidence type="ECO:0000313" key="4">
    <source>
        <dbReference type="EMBL" id="TXD39480.1"/>
    </source>
</evidence>
<dbReference type="Proteomes" id="UP000321412">
    <property type="component" value="Unassembled WGS sequence"/>
</dbReference>
<dbReference type="OrthoDB" id="5507755at2"/>
<dbReference type="Pfam" id="PF13505">
    <property type="entry name" value="OMP_b-brl"/>
    <property type="match status" value="1"/>
</dbReference>
<feature type="domain" description="Outer membrane protein beta-barrel" evidence="3">
    <location>
        <begin position="63"/>
        <end position="230"/>
    </location>
</feature>
<protein>
    <submittedName>
        <fullName evidence="4">Porin family protein</fullName>
    </submittedName>
</protein>
<dbReference type="InterPro" id="IPR011250">
    <property type="entry name" value="OMP/PagP_B-barrel"/>
</dbReference>
<accession>A0A5C6XKK2</accession>
<dbReference type="EMBL" id="VOSM01000001">
    <property type="protein sequence ID" value="TXD39480.1"/>
    <property type="molecule type" value="Genomic_DNA"/>
</dbReference>
<evidence type="ECO:0000259" key="3">
    <source>
        <dbReference type="Pfam" id="PF13505"/>
    </source>
</evidence>